<reference evidence="2" key="2">
    <citation type="submission" date="2024-06" db="EMBL/GenBank/DDBJ databases">
        <authorList>
            <person name="Petrova K.O."/>
            <person name="Toshchakov S.V."/>
            <person name="Boltjanskaja Y.V."/>
            <person name="Kevbrin V.V."/>
        </authorList>
    </citation>
    <scope>NUCLEOTIDE SEQUENCE</scope>
    <source>
        <strain evidence="2">Z-710</strain>
    </source>
</reference>
<keyword evidence="1" id="KW-1133">Transmembrane helix</keyword>
<organism evidence="2">
    <name type="scientific">Proteinivorax hydrogeniformans</name>
    <dbReference type="NCBI Taxonomy" id="1826727"/>
    <lineage>
        <taxon>Bacteria</taxon>
        <taxon>Bacillati</taxon>
        <taxon>Bacillota</taxon>
        <taxon>Clostridia</taxon>
        <taxon>Eubacteriales</taxon>
        <taxon>Proteinivoracaceae</taxon>
        <taxon>Proteinivorax</taxon>
    </lineage>
</organism>
<dbReference type="AlphaFoldDB" id="A0AAU8HWL2"/>
<keyword evidence="1" id="KW-0472">Membrane</keyword>
<evidence type="ECO:0000256" key="1">
    <source>
        <dbReference type="SAM" id="Phobius"/>
    </source>
</evidence>
<protein>
    <submittedName>
        <fullName evidence="2">Uncharacterized protein</fullName>
    </submittedName>
</protein>
<evidence type="ECO:0000313" key="2">
    <source>
        <dbReference type="EMBL" id="XCI29798.1"/>
    </source>
</evidence>
<dbReference type="EMBL" id="CP159485">
    <property type="protein sequence ID" value="XCI29798.1"/>
    <property type="molecule type" value="Genomic_DNA"/>
</dbReference>
<gene>
    <name evidence="2" type="ORF">PRVXH_001142</name>
</gene>
<feature type="transmembrane region" description="Helical" evidence="1">
    <location>
        <begin position="12"/>
        <end position="28"/>
    </location>
</feature>
<name>A0AAU8HWL2_9FIRM</name>
<proteinExistence type="predicted"/>
<sequence length="164" mass="19015">MTKIFIFERKRLFPLAILICLLVAITLYDTVTNKASYPVDGEMIYAVNVDQGKIPLHRELVVIDNLDTWVKFLNERDLPHPDYSFDDNNQIAVFAVNFDIRSFVENVNEFGEKVYNIVCSDKKDAYQVYVIPQSKDINVNAINWNFYDSKGNKQDDISVKVNPR</sequence>
<dbReference type="RefSeq" id="WP_353894345.1">
    <property type="nucleotide sequence ID" value="NZ_CP159485.1"/>
</dbReference>
<keyword evidence="1" id="KW-0812">Transmembrane</keyword>
<accession>A0AAU8HWL2</accession>
<reference evidence="2" key="1">
    <citation type="journal article" date="2018" name="Antonie Van Leeuwenhoek">
        <title>Proteinivorax hydrogeniformans sp. nov., an anaerobic, haloalkaliphilic bacterium fermenting proteinaceous compounds with high hydrogen production.</title>
        <authorList>
            <person name="Boltyanskaya Y."/>
            <person name="Detkova E."/>
            <person name="Pimenov N."/>
            <person name="Kevbrin V."/>
        </authorList>
    </citation>
    <scope>NUCLEOTIDE SEQUENCE</scope>
    <source>
        <strain evidence="2">Z-710</strain>
    </source>
</reference>